<reference evidence="2" key="2">
    <citation type="submission" date="2021-09" db="EMBL/GenBank/DDBJ databases">
        <authorList>
            <person name="Gilroy R."/>
        </authorList>
    </citation>
    <scope>NUCLEOTIDE SEQUENCE</scope>
    <source>
        <strain evidence="2">CHK121-7720</strain>
    </source>
</reference>
<dbReference type="Gene3D" id="2.60.120.890">
    <property type="entry name" value="BT2081, beta-jelly-roll domain"/>
    <property type="match status" value="1"/>
</dbReference>
<sequence length="524" mass="57793">MKVMRKYSFYILPFLATLLLAACIQNDIPYPRIKAQILSISAEGQVGTATIDNATLTVSLELADTVDLRRVHIESLTVTEGATSTLPADSTIDLTQSYSLTLSIYQDYTWTIQATQNIERSFRVEGQFGAPIFDVYNHRAVAYVNKDADLSNIKITELVLGPAGITTYSPQIESLTDFSLGYQKVIVTYHGIMEEWFLYIVPSESEVSTDGVDAWTNVAWLHGSGKEGAQNGFEIKEATAETWEKVPDEYVTHDKGSFTARMIHLKANTTYVCRAVSGDIIANEVTFTTGSAAELPNGSFDYWNLAGKVWNPWPEGSENFWDTGNKGATTLGDSNTQPTDDTWSGTGQAAKLATKFVGIGSLGKLAAGNMYVGNYIRTDGSNGVLNFGKPFTQRPTRLKGYFKYTTVPINKTNSDLTALMGQPDTCQIYIALGDWSEPVEIRTKPSDRKVFDKNDPHVIAYAEISSGESVPEYTPFSLELEYRDTSRVPTYIVVVASASKYGDYFTGGDGSVLFIDDFSLEYDY</sequence>
<evidence type="ECO:0000313" key="2">
    <source>
        <dbReference type="EMBL" id="HJG88597.1"/>
    </source>
</evidence>
<protein>
    <submittedName>
        <fullName evidence="2">PCMD domain-containing protein</fullName>
    </submittedName>
</protein>
<name>A0A921SUS2_9BACT</name>
<feature type="domain" description="Putative carbohydrate metabolism" evidence="1">
    <location>
        <begin position="315"/>
        <end position="520"/>
    </location>
</feature>
<proteinExistence type="predicted"/>
<reference evidence="2" key="1">
    <citation type="journal article" date="2021" name="PeerJ">
        <title>Extensive microbial diversity within the chicken gut microbiome revealed by metagenomics and culture.</title>
        <authorList>
            <person name="Gilroy R."/>
            <person name="Ravi A."/>
            <person name="Getino M."/>
            <person name="Pursley I."/>
            <person name="Horton D.L."/>
            <person name="Alikhan N.F."/>
            <person name="Baker D."/>
            <person name="Gharbi K."/>
            <person name="Hall N."/>
            <person name="Watson M."/>
            <person name="Adriaenssens E.M."/>
            <person name="Foster-Nyarko E."/>
            <person name="Jarju S."/>
            <person name="Secka A."/>
            <person name="Antonio M."/>
            <person name="Oren A."/>
            <person name="Chaudhuri R.R."/>
            <person name="La Ragione R."/>
            <person name="Hildebrand F."/>
            <person name="Pallen M.J."/>
        </authorList>
    </citation>
    <scope>NUCLEOTIDE SEQUENCE</scope>
    <source>
        <strain evidence="2">CHK121-7720</strain>
    </source>
</reference>
<evidence type="ECO:0000313" key="3">
    <source>
        <dbReference type="Proteomes" id="UP000757103"/>
    </source>
</evidence>
<comment type="caution">
    <text evidence="2">The sequence shown here is derived from an EMBL/GenBank/DDBJ whole genome shotgun (WGS) entry which is preliminary data.</text>
</comment>
<organism evidence="2 3">
    <name type="scientific">Barnesiella viscericola</name>
    <dbReference type="NCBI Taxonomy" id="397865"/>
    <lineage>
        <taxon>Bacteria</taxon>
        <taxon>Pseudomonadati</taxon>
        <taxon>Bacteroidota</taxon>
        <taxon>Bacteroidia</taxon>
        <taxon>Bacteroidales</taxon>
        <taxon>Barnesiellaceae</taxon>
        <taxon>Barnesiella</taxon>
    </lineage>
</organism>
<dbReference type="InterPro" id="IPR038653">
    <property type="entry name" value="Put_CMD_sf"/>
</dbReference>
<dbReference type="Proteomes" id="UP000757103">
    <property type="component" value="Unassembled WGS sequence"/>
</dbReference>
<dbReference type="InterPro" id="IPR025112">
    <property type="entry name" value="PCMD"/>
</dbReference>
<evidence type="ECO:0000259" key="1">
    <source>
        <dbReference type="Pfam" id="PF13201"/>
    </source>
</evidence>
<gene>
    <name evidence="2" type="ORF">K8U91_03855</name>
</gene>
<dbReference type="PROSITE" id="PS51257">
    <property type="entry name" value="PROKAR_LIPOPROTEIN"/>
    <property type="match status" value="1"/>
</dbReference>
<dbReference type="Pfam" id="PF13201">
    <property type="entry name" value="PCMD"/>
    <property type="match status" value="1"/>
</dbReference>
<dbReference type="AlphaFoldDB" id="A0A921SUS2"/>
<dbReference type="EMBL" id="DYUD01000012">
    <property type="protein sequence ID" value="HJG88597.1"/>
    <property type="molecule type" value="Genomic_DNA"/>
</dbReference>
<accession>A0A921SUS2</accession>